<organism evidence="2 3">
    <name type="scientific">Microdochium trichocladiopsis</name>
    <dbReference type="NCBI Taxonomy" id="1682393"/>
    <lineage>
        <taxon>Eukaryota</taxon>
        <taxon>Fungi</taxon>
        <taxon>Dikarya</taxon>
        <taxon>Ascomycota</taxon>
        <taxon>Pezizomycotina</taxon>
        <taxon>Sordariomycetes</taxon>
        <taxon>Xylariomycetidae</taxon>
        <taxon>Xylariales</taxon>
        <taxon>Microdochiaceae</taxon>
        <taxon>Microdochium</taxon>
    </lineage>
</organism>
<feature type="chain" id="PRO_5040447925" evidence="1">
    <location>
        <begin position="24"/>
        <end position="94"/>
    </location>
</feature>
<proteinExistence type="predicted"/>
<name>A0A9P9BLQ5_9PEZI</name>
<keyword evidence="1" id="KW-0732">Signal</keyword>
<dbReference type="Proteomes" id="UP000756346">
    <property type="component" value="Unassembled WGS sequence"/>
</dbReference>
<comment type="caution">
    <text evidence="2">The sequence shown here is derived from an EMBL/GenBank/DDBJ whole genome shotgun (WGS) entry which is preliminary data.</text>
</comment>
<reference evidence="2" key="1">
    <citation type="journal article" date="2021" name="Nat. Commun.">
        <title>Genetic determinants of endophytism in the Arabidopsis root mycobiome.</title>
        <authorList>
            <person name="Mesny F."/>
            <person name="Miyauchi S."/>
            <person name="Thiergart T."/>
            <person name="Pickel B."/>
            <person name="Atanasova L."/>
            <person name="Karlsson M."/>
            <person name="Huettel B."/>
            <person name="Barry K.W."/>
            <person name="Haridas S."/>
            <person name="Chen C."/>
            <person name="Bauer D."/>
            <person name="Andreopoulos W."/>
            <person name="Pangilinan J."/>
            <person name="LaButti K."/>
            <person name="Riley R."/>
            <person name="Lipzen A."/>
            <person name="Clum A."/>
            <person name="Drula E."/>
            <person name="Henrissat B."/>
            <person name="Kohler A."/>
            <person name="Grigoriev I.V."/>
            <person name="Martin F.M."/>
            <person name="Hacquard S."/>
        </authorList>
    </citation>
    <scope>NUCLEOTIDE SEQUENCE</scope>
    <source>
        <strain evidence="2">MPI-CAGE-CH-0230</strain>
    </source>
</reference>
<dbReference type="RefSeq" id="XP_046011126.1">
    <property type="nucleotide sequence ID" value="XM_046154132.1"/>
</dbReference>
<sequence length="94" mass="9468">MIPRTAILSICASAALLPLSAVARPQDVTAAGLAALRSVQVTTTDEVTAAASKREPAVVVVGGGGSVAFEQARSLESCVAPLLSSFCKVDNQQG</sequence>
<evidence type="ECO:0000313" key="2">
    <source>
        <dbReference type="EMBL" id="KAH7028838.1"/>
    </source>
</evidence>
<dbReference type="GeneID" id="70183678"/>
<accession>A0A9P9BLQ5</accession>
<dbReference type="EMBL" id="JAGTJQ010000006">
    <property type="protein sequence ID" value="KAH7028838.1"/>
    <property type="molecule type" value="Genomic_DNA"/>
</dbReference>
<protein>
    <submittedName>
        <fullName evidence="2">Uncharacterized protein</fullName>
    </submittedName>
</protein>
<feature type="signal peptide" evidence="1">
    <location>
        <begin position="1"/>
        <end position="23"/>
    </location>
</feature>
<gene>
    <name evidence="2" type="ORF">B0I36DRAFT_324639</name>
</gene>
<keyword evidence="3" id="KW-1185">Reference proteome</keyword>
<evidence type="ECO:0000313" key="3">
    <source>
        <dbReference type="Proteomes" id="UP000756346"/>
    </source>
</evidence>
<dbReference type="AlphaFoldDB" id="A0A9P9BLQ5"/>
<evidence type="ECO:0000256" key="1">
    <source>
        <dbReference type="SAM" id="SignalP"/>
    </source>
</evidence>